<evidence type="ECO:0000256" key="1">
    <source>
        <dbReference type="SAM" id="Phobius"/>
    </source>
</evidence>
<feature type="chain" id="PRO_5037071259" evidence="2">
    <location>
        <begin position="25"/>
        <end position="146"/>
    </location>
</feature>
<keyword evidence="1" id="KW-0812">Transmembrane</keyword>
<comment type="caution">
    <text evidence="3">The sequence shown here is derived from an EMBL/GenBank/DDBJ whole genome shotgun (WGS) entry which is preliminary data.</text>
</comment>
<feature type="signal peptide" evidence="2">
    <location>
        <begin position="1"/>
        <end position="24"/>
    </location>
</feature>
<evidence type="ECO:0000313" key="4">
    <source>
        <dbReference type="Proteomes" id="UP000703893"/>
    </source>
</evidence>
<feature type="transmembrane region" description="Helical" evidence="1">
    <location>
        <begin position="34"/>
        <end position="51"/>
    </location>
</feature>
<keyword evidence="1" id="KW-0472">Membrane</keyword>
<evidence type="ECO:0000313" key="3">
    <source>
        <dbReference type="EMBL" id="MBM3275738.1"/>
    </source>
</evidence>
<feature type="transmembrane region" description="Helical" evidence="1">
    <location>
        <begin position="101"/>
        <end position="125"/>
    </location>
</feature>
<dbReference type="EMBL" id="VGJX01000698">
    <property type="protein sequence ID" value="MBM3275738.1"/>
    <property type="molecule type" value="Genomic_DNA"/>
</dbReference>
<sequence>MTSNSALVLGLASVLALGVPCAAAEEIPPDATRSVLINPGTVAYYSLLVPGSGQISVGETLRGGVLMGFGGAFGALVLGGYASKFGLIPATFAGGFLGSEIVITSATFGLLVTSTIAGIDGYFLARDRNAERIEAARQTKGRRLPQ</sequence>
<protein>
    <submittedName>
        <fullName evidence="3">Uncharacterized protein</fullName>
    </submittedName>
</protein>
<name>A0A937X4L5_9BACT</name>
<keyword evidence="2" id="KW-0732">Signal</keyword>
<evidence type="ECO:0000256" key="2">
    <source>
        <dbReference type="SAM" id="SignalP"/>
    </source>
</evidence>
<proteinExistence type="predicted"/>
<feature type="transmembrane region" description="Helical" evidence="1">
    <location>
        <begin position="63"/>
        <end position="81"/>
    </location>
</feature>
<gene>
    <name evidence="3" type="ORF">FJZ00_11335</name>
</gene>
<reference evidence="3 4" key="1">
    <citation type="submission" date="2019-03" db="EMBL/GenBank/DDBJ databases">
        <title>Lake Tanganyika Metagenome-Assembled Genomes (MAGs).</title>
        <authorList>
            <person name="Tran P."/>
        </authorList>
    </citation>
    <scope>NUCLEOTIDE SEQUENCE [LARGE SCALE GENOMIC DNA]</scope>
    <source>
        <strain evidence="3">K_DeepCast_65m_m2_236</strain>
    </source>
</reference>
<dbReference type="AlphaFoldDB" id="A0A937X4L5"/>
<keyword evidence="1" id="KW-1133">Transmembrane helix</keyword>
<accession>A0A937X4L5</accession>
<organism evidence="3 4">
    <name type="scientific">Candidatus Tanganyikabacteria bacterium</name>
    <dbReference type="NCBI Taxonomy" id="2961651"/>
    <lineage>
        <taxon>Bacteria</taxon>
        <taxon>Bacillati</taxon>
        <taxon>Candidatus Sericytochromatia</taxon>
        <taxon>Candidatus Tanganyikabacteria</taxon>
    </lineage>
</organism>
<dbReference type="Proteomes" id="UP000703893">
    <property type="component" value="Unassembled WGS sequence"/>
</dbReference>